<feature type="region of interest" description="Disordered" evidence="4">
    <location>
        <begin position="52"/>
        <end position="100"/>
    </location>
</feature>
<evidence type="ECO:0000256" key="2">
    <source>
        <dbReference type="PIRSR" id="PIRSR617774-1"/>
    </source>
</evidence>
<protein>
    <recommendedName>
        <fullName evidence="6">Cupin type-1 domain-containing protein</fullName>
    </recommendedName>
</protein>
<dbReference type="InterPro" id="IPR011051">
    <property type="entry name" value="RmlC_Cupin_sf"/>
</dbReference>
<comment type="cofactor">
    <cofactor evidence="3">
        <name>Mn(2+)</name>
        <dbReference type="ChEBI" id="CHEBI:29035"/>
    </cofactor>
    <text evidence="3">Binds 2 manganese ions per subunit.</text>
</comment>
<evidence type="ECO:0000256" key="4">
    <source>
        <dbReference type="SAM" id="MobiDB-lite"/>
    </source>
</evidence>
<evidence type="ECO:0000256" key="3">
    <source>
        <dbReference type="PIRSR" id="PIRSR617774-2"/>
    </source>
</evidence>
<evidence type="ECO:0000313" key="7">
    <source>
        <dbReference type="EMBL" id="SMQ51295.1"/>
    </source>
</evidence>
<keyword evidence="5" id="KW-0732">Signal</keyword>
<feature type="domain" description="Cupin type-1" evidence="6">
    <location>
        <begin position="133"/>
        <end position="276"/>
    </location>
</feature>
<evidence type="ECO:0000259" key="6">
    <source>
        <dbReference type="SMART" id="SM00835"/>
    </source>
</evidence>
<dbReference type="SMART" id="SM00835">
    <property type="entry name" value="Cupin_1"/>
    <property type="match status" value="2"/>
</dbReference>
<feature type="binding site" evidence="3">
    <location>
        <position position="184"/>
    </location>
    <ligand>
        <name>Mn(2+)</name>
        <dbReference type="ChEBI" id="CHEBI:29035"/>
        <label>1</label>
    </ligand>
</feature>
<feature type="chain" id="PRO_5013095551" description="Cupin type-1 domain-containing protein" evidence="5">
    <location>
        <begin position="18"/>
        <end position="468"/>
    </location>
</feature>
<keyword evidence="8" id="KW-1185">Reference proteome</keyword>
<dbReference type="InterPro" id="IPR014710">
    <property type="entry name" value="RmlC-like_jellyroll"/>
</dbReference>
<feature type="binding site" evidence="3">
    <location>
        <position position="360"/>
    </location>
    <ligand>
        <name>Mn(2+)</name>
        <dbReference type="ChEBI" id="CHEBI:29035"/>
        <label>2</label>
    </ligand>
</feature>
<organism evidence="7 8">
    <name type="scientific">Zymoseptoria tritici (strain ST99CH_3D7)</name>
    <dbReference type="NCBI Taxonomy" id="1276538"/>
    <lineage>
        <taxon>Eukaryota</taxon>
        <taxon>Fungi</taxon>
        <taxon>Dikarya</taxon>
        <taxon>Ascomycota</taxon>
        <taxon>Pezizomycotina</taxon>
        <taxon>Dothideomycetes</taxon>
        <taxon>Dothideomycetidae</taxon>
        <taxon>Mycosphaerellales</taxon>
        <taxon>Mycosphaerellaceae</taxon>
        <taxon>Zymoseptoria</taxon>
    </lineage>
</organism>
<dbReference type="InterPro" id="IPR017774">
    <property type="entry name" value="Bicupin_oxalate_deCO2ase/Oxase"/>
</dbReference>
<name>A0A1X7RV89_ZYMT9</name>
<accession>A0A1X7RV89</accession>
<dbReference type="NCBIfam" id="TIGR03404">
    <property type="entry name" value="bicupin_oxalic"/>
    <property type="match status" value="1"/>
</dbReference>
<feature type="domain" description="Cupin type-1" evidence="6">
    <location>
        <begin position="311"/>
        <end position="457"/>
    </location>
</feature>
<feature type="binding site" evidence="3">
    <location>
        <position position="367"/>
    </location>
    <ligand>
        <name>Mn(2+)</name>
        <dbReference type="ChEBI" id="CHEBI:29035"/>
        <label>2</label>
    </ligand>
</feature>
<dbReference type="InterPro" id="IPR051610">
    <property type="entry name" value="GPI/OXD"/>
</dbReference>
<evidence type="ECO:0000256" key="1">
    <source>
        <dbReference type="ARBA" id="ARBA00022723"/>
    </source>
</evidence>
<feature type="active site" description="Proton donor" evidence="2">
    <location>
        <position position="421"/>
    </location>
</feature>
<feature type="binding site" evidence="3">
    <location>
        <position position="406"/>
    </location>
    <ligand>
        <name>Mn(2+)</name>
        <dbReference type="ChEBI" id="CHEBI:29035"/>
        <label>2</label>
    </ligand>
</feature>
<feature type="binding site" evidence="3">
    <location>
        <position position="178"/>
    </location>
    <ligand>
        <name>Mn(2+)</name>
        <dbReference type="ChEBI" id="CHEBI:29035"/>
        <label>1</label>
    </ligand>
</feature>
<gene>
    <name evidence="7" type="ORF">ZT3D7_G6448</name>
</gene>
<feature type="binding site" evidence="3">
    <location>
        <position position="180"/>
    </location>
    <ligand>
        <name>Mn(2+)</name>
        <dbReference type="ChEBI" id="CHEBI:29035"/>
        <label>1</label>
    </ligand>
</feature>
<dbReference type="CDD" id="cd20305">
    <property type="entry name" value="cupin_OxDC_C"/>
    <property type="match status" value="1"/>
</dbReference>
<keyword evidence="3" id="KW-0464">Manganese</keyword>
<dbReference type="STRING" id="1276538.A0A1X7RV89"/>
<reference evidence="7 8" key="1">
    <citation type="submission" date="2016-06" db="EMBL/GenBank/DDBJ databases">
        <authorList>
            <person name="Kjaerup R.B."/>
            <person name="Dalgaard T.S."/>
            <person name="Juul-Madsen H.R."/>
        </authorList>
    </citation>
    <scope>NUCLEOTIDE SEQUENCE [LARGE SCALE GENOMIC DNA]</scope>
</reference>
<dbReference type="GO" id="GO:0046872">
    <property type="term" value="F:metal ion binding"/>
    <property type="evidence" value="ECO:0007669"/>
    <property type="project" value="UniProtKB-KW"/>
</dbReference>
<dbReference type="Pfam" id="PF00190">
    <property type="entry name" value="Cupin_1"/>
    <property type="match status" value="2"/>
</dbReference>
<keyword evidence="1 3" id="KW-0479">Metal-binding</keyword>
<proteinExistence type="predicted"/>
<dbReference type="PANTHER" id="PTHR35848:SF9">
    <property type="entry name" value="SLL1358 PROTEIN"/>
    <property type="match status" value="1"/>
</dbReference>
<feature type="signal peptide" evidence="5">
    <location>
        <begin position="1"/>
        <end position="17"/>
    </location>
</feature>
<dbReference type="Proteomes" id="UP000215127">
    <property type="component" value="Chromosome 5"/>
</dbReference>
<sequence length="468" mass="51117">MKFSLLLAGAFALTANGSPVSVPALDKQDYAPVKKAFNFQRGLPSTIKSKHLRPHLERRSGEYQENPIGSSQAPDVTVPGYASGDLAKGEPINDDTKKGATLLGGTNSIIDIQNPSNLGQESTDTGVVPNLKWRFSDSKTALFNGGWAREQVITDLPASVDISSAQQHLKKGAYRELHWHRVSEWAFVYAGRVAISAVNEFGQNQYEILEVGDIWFFPKGVAHGVQGLDDENEFLLAFDDGDFEATGVTFNVDDWIAHTPKHILAKNFGVDVSVFQNTPKTNPKILQGIAPPDSTKADHPFGDLTETKLTYVIRSKDVPPTIVPGGGGSIQIFDSRNFPIATTIASSVVRIKPGGLRELHWHPNADEWVFFAQGQARATVFLGGSTARTFDFTAGDTAVFPSNSGHYVENTSPTEELIWIELYKADRVADISLTQWLALTPKEVVAQALNVSTEFVETLKQEKQVIVA</sequence>
<evidence type="ECO:0000256" key="5">
    <source>
        <dbReference type="SAM" id="SignalP"/>
    </source>
</evidence>
<dbReference type="InterPro" id="IPR006045">
    <property type="entry name" value="Cupin_1"/>
</dbReference>
<feature type="binding site" evidence="3">
    <location>
        <position position="362"/>
    </location>
    <ligand>
        <name>Mn(2+)</name>
        <dbReference type="ChEBI" id="CHEBI:29035"/>
        <label>2</label>
    </ligand>
</feature>
<feature type="binding site" evidence="3">
    <location>
        <position position="223"/>
    </location>
    <ligand>
        <name>Mn(2+)</name>
        <dbReference type="ChEBI" id="CHEBI:29035"/>
        <label>1</label>
    </ligand>
</feature>
<dbReference type="SUPFAM" id="SSF51182">
    <property type="entry name" value="RmlC-like cupins"/>
    <property type="match status" value="1"/>
</dbReference>
<dbReference type="AlphaFoldDB" id="A0A1X7RV89"/>
<dbReference type="Gene3D" id="2.60.120.10">
    <property type="entry name" value="Jelly Rolls"/>
    <property type="match status" value="2"/>
</dbReference>
<evidence type="ECO:0000313" key="8">
    <source>
        <dbReference type="Proteomes" id="UP000215127"/>
    </source>
</evidence>
<dbReference type="PANTHER" id="PTHR35848">
    <property type="entry name" value="OXALATE-BINDING PROTEIN"/>
    <property type="match status" value="1"/>
</dbReference>
<dbReference type="EMBL" id="LT853696">
    <property type="protein sequence ID" value="SMQ51295.1"/>
    <property type="molecule type" value="Genomic_DNA"/>
</dbReference>
<dbReference type="GO" id="GO:0033609">
    <property type="term" value="P:oxalate metabolic process"/>
    <property type="evidence" value="ECO:0007669"/>
    <property type="project" value="InterPro"/>
</dbReference>